<evidence type="ECO:0000313" key="1">
    <source>
        <dbReference type="EMBL" id="GMA86260.1"/>
    </source>
</evidence>
<dbReference type="Proteomes" id="UP001157017">
    <property type="component" value="Unassembled WGS sequence"/>
</dbReference>
<dbReference type="EMBL" id="BSUZ01000001">
    <property type="protein sequence ID" value="GMA86260.1"/>
    <property type="molecule type" value="Genomic_DNA"/>
</dbReference>
<dbReference type="InterPro" id="IPR029063">
    <property type="entry name" value="SAM-dependent_MTases_sf"/>
</dbReference>
<protein>
    <recommendedName>
        <fullName evidence="3">Trans-aconitate 2-methyltransferase</fullName>
    </recommendedName>
</protein>
<dbReference type="Gene3D" id="1.10.150.290">
    <property type="entry name" value="S-adenosyl-L-methionine-dependent methyltransferases"/>
    <property type="match status" value="1"/>
</dbReference>
<proteinExistence type="predicted"/>
<name>A0ABQ6JHE4_9ACTN</name>
<dbReference type="InterPro" id="IPR023149">
    <property type="entry name" value="Trans_acon_MeTrfase_C"/>
</dbReference>
<comment type="caution">
    <text evidence="1">The sequence shown here is derived from an EMBL/GenBank/DDBJ whole genome shotgun (WGS) entry which is preliminary data.</text>
</comment>
<evidence type="ECO:0000313" key="2">
    <source>
        <dbReference type="Proteomes" id="UP001157017"/>
    </source>
</evidence>
<evidence type="ECO:0008006" key="3">
    <source>
        <dbReference type="Google" id="ProtNLM"/>
    </source>
</evidence>
<gene>
    <name evidence="1" type="ORF">GCM10025868_15100</name>
</gene>
<organism evidence="1 2">
    <name type="scientific">Angustibacter aerolatus</name>
    <dbReference type="NCBI Taxonomy" id="1162965"/>
    <lineage>
        <taxon>Bacteria</taxon>
        <taxon>Bacillati</taxon>
        <taxon>Actinomycetota</taxon>
        <taxon>Actinomycetes</taxon>
        <taxon>Kineosporiales</taxon>
        <taxon>Kineosporiaceae</taxon>
    </lineage>
</organism>
<sequence length="63" mass="7059">MLTWVSGTGLRPVTDALADQTDLRRRFVDAYAARLRAAYPRRPWGTLLPFRRVFVVARVGGAA</sequence>
<accession>A0ABQ6JHE4</accession>
<keyword evidence="2" id="KW-1185">Reference proteome</keyword>
<dbReference type="Gene3D" id="3.40.50.150">
    <property type="entry name" value="Vaccinia Virus protein VP39"/>
    <property type="match status" value="1"/>
</dbReference>
<reference evidence="2" key="1">
    <citation type="journal article" date="2019" name="Int. J. Syst. Evol. Microbiol.">
        <title>The Global Catalogue of Microorganisms (GCM) 10K type strain sequencing project: providing services to taxonomists for standard genome sequencing and annotation.</title>
        <authorList>
            <consortium name="The Broad Institute Genomics Platform"/>
            <consortium name="The Broad Institute Genome Sequencing Center for Infectious Disease"/>
            <person name="Wu L."/>
            <person name="Ma J."/>
        </authorList>
    </citation>
    <scope>NUCLEOTIDE SEQUENCE [LARGE SCALE GENOMIC DNA]</scope>
    <source>
        <strain evidence="2">NBRC 108730</strain>
    </source>
</reference>